<dbReference type="Proteomes" id="UP001334084">
    <property type="component" value="Chromosome 6"/>
</dbReference>
<keyword evidence="1" id="KW-0175">Coiled coil</keyword>
<reference evidence="2" key="1">
    <citation type="journal article" date="2024" name="BMC Genomics">
        <title>Functional annotation of a divergent genome using sequence and structure-based similarity.</title>
        <authorList>
            <person name="Svedberg D."/>
            <person name="Winiger R.R."/>
            <person name="Berg A."/>
            <person name="Sharma H."/>
            <person name="Tellgren-Roth C."/>
            <person name="Debrunner-Vossbrinck B.A."/>
            <person name="Vossbrinck C.R."/>
            <person name="Barandun J."/>
        </authorList>
    </citation>
    <scope>NUCLEOTIDE SEQUENCE</scope>
    <source>
        <strain evidence="2">Illinois isolate</strain>
    </source>
</reference>
<feature type="coiled-coil region" evidence="1">
    <location>
        <begin position="276"/>
        <end position="306"/>
    </location>
</feature>
<proteinExistence type="predicted"/>
<evidence type="ECO:0000313" key="2">
    <source>
        <dbReference type="EMBL" id="WUR03897.1"/>
    </source>
</evidence>
<evidence type="ECO:0000256" key="1">
    <source>
        <dbReference type="SAM" id="Coils"/>
    </source>
</evidence>
<evidence type="ECO:0000313" key="3">
    <source>
        <dbReference type="Proteomes" id="UP001334084"/>
    </source>
</evidence>
<dbReference type="EMBL" id="CP142731">
    <property type="protein sequence ID" value="WUR03897.1"/>
    <property type="molecule type" value="Genomic_DNA"/>
</dbReference>
<name>A0AAX4JD24_9MICR</name>
<dbReference type="GeneID" id="90541707"/>
<organism evidence="2 3">
    <name type="scientific">Vairimorpha necatrix</name>
    <dbReference type="NCBI Taxonomy" id="6039"/>
    <lineage>
        <taxon>Eukaryota</taxon>
        <taxon>Fungi</taxon>
        <taxon>Fungi incertae sedis</taxon>
        <taxon>Microsporidia</taxon>
        <taxon>Nosematidae</taxon>
        <taxon>Vairimorpha</taxon>
    </lineage>
</organism>
<feature type="coiled-coil region" evidence="1">
    <location>
        <begin position="182"/>
        <end position="216"/>
    </location>
</feature>
<dbReference type="RefSeq" id="XP_065330042.1">
    <property type="nucleotide sequence ID" value="XM_065473970.1"/>
</dbReference>
<dbReference type="KEGG" id="vnx:VNE69_06210"/>
<dbReference type="AlphaFoldDB" id="A0AAX4JD24"/>
<protein>
    <submittedName>
        <fullName evidence="2">Uncharacterized protein</fullName>
    </submittedName>
</protein>
<accession>A0AAX4JD24</accession>
<sequence length="420" mass="50512">MNLFDYIIITTFIITSFQLNTIEQENLTERRNFAKKKINEDYYLFCSPIWTALRKNKDFDRIIKKELEKEQELTEEGIKREWILGCLRLAMNIELGFTPRFILLELITSTSPILASLFLTKKYKKEKFKADFSYIKFDLLCALKYSKGSEVLPYIPNDRKSKILEGINLYNTVPFGWRTFYCTKNLEEMEKARRKKAREENANEILENIKKNEESELLITHSVVLLAMRSHTYASIAIFPVFNYLCNHGFSKFINYITNFVYEKCIYFFKSDKKKKQEAQKAIFKYEDMLDNLEVEYEERDSWEKQDSSEYAESFEEYEEKRFLNEEIMSESSFEENNQKNEKYRLISQENIDKNTDVKTQAYEADFKSKLRFSSISKKDKRKNSEIGESGRRFDNDYIDNGFYKMRCYRRHRYCPKKFF</sequence>
<keyword evidence="3" id="KW-1185">Reference proteome</keyword>
<gene>
    <name evidence="2" type="ORF">VNE69_06210</name>
</gene>